<keyword evidence="3" id="KW-1003">Cell membrane</keyword>
<evidence type="ECO:0000256" key="1">
    <source>
        <dbReference type="ARBA" id="ARBA00004429"/>
    </source>
</evidence>
<keyword evidence="5 9" id="KW-0812">Transmembrane</keyword>
<comment type="function">
    <text evidence="9">Part of the tripartite ATP-independent periplasmic (TRAP) transport system.</text>
</comment>
<feature type="transmembrane region" description="Helical" evidence="9">
    <location>
        <begin position="50"/>
        <end position="69"/>
    </location>
</feature>
<evidence type="ECO:0000256" key="3">
    <source>
        <dbReference type="ARBA" id="ARBA00022475"/>
    </source>
</evidence>
<gene>
    <name evidence="11" type="ORF">ACFO0J_17550</name>
</gene>
<evidence type="ECO:0000256" key="7">
    <source>
        <dbReference type="ARBA" id="ARBA00023136"/>
    </source>
</evidence>
<evidence type="ECO:0000256" key="5">
    <source>
        <dbReference type="ARBA" id="ARBA00022692"/>
    </source>
</evidence>
<evidence type="ECO:0000256" key="8">
    <source>
        <dbReference type="ARBA" id="ARBA00038436"/>
    </source>
</evidence>
<accession>A0ABV8S5P7</accession>
<evidence type="ECO:0000256" key="6">
    <source>
        <dbReference type="ARBA" id="ARBA00022989"/>
    </source>
</evidence>
<feature type="transmembrane region" description="Helical" evidence="9">
    <location>
        <begin position="89"/>
        <end position="108"/>
    </location>
</feature>
<reference evidence="12" key="1">
    <citation type="journal article" date="2019" name="Int. J. Syst. Evol. Microbiol.">
        <title>The Global Catalogue of Microorganisms (GCM) 10K type strain sequencing project: providing services to taxonomists for standard genome sequencing and annotation.</title>
        <authorList>
            <consortium name="The Broad Institute Genomics Platform"/>
            <consortium name="The Broad Institute Genome Sequencing Center for Infectious Disease"/>
            <person name="Wu L."/>
            <person name="Ma J."/>
        </authorList>
    </citation>
    <scope>NUCLEOTIDE SEQUENCE [LARGE SCALE GENOMIC DNA]</scope>
    <source>
        <strain evidence="12">CGMCC 1.19029</strain>
    </source>
</reference>
<comment type="subunit">
    <text evidence="9">The complex comprises the extracytoplasmic solute receptor protein and the two transmembrane proteins.</text>
</comment>
<dbReference type="Proteomes" id="UP001595756">
    <property type="component" value="Unassembled WGS sequence"/>
</dbReference>
<protein>
    <recommendedName>
        <fullName evidence="9">TRAP transporter small permease protein</fullName>
    </recommendedName>
</protein>
<comment type="subcellular location">
    <subcellularLocation>
        <location evidence="1 9">Cell inner membrane</location>
        <topology evidence="1 9">Multi-pass membrane protein</topology>
    </subcellularLocation>
</comment>
<organism evidence="11 12">
    <name type="scientific">Castellaniella hirudinis</name>
    <dbReference type="NCBI Taxonomy" id="1144617"/>
    <lineage>
        <taxon>Bacteria</taxon>
        <taxon>Pseudomonadati</taxon>
        <taxon>Pseudomonadota</taxon>
        <taxon>Betaproteobacteria</taxon>
        <taxon>Burkholderiales</taxon>
        <taxon>Alcaligenaceae</taxon>
        <taxon>Castellaniella</taxon>
    </lineage>
</organism>
<name>A0ABV8S5P7_9BURK</name>
<evidence type="ECO:0000256" key="9">
    <source>
        <dbReference type="RuleBase" id="RU369079"/>
    </source>
</evidence>
<dbReference type="PANTHER" id="PTHR35011:SF2">
    <property type="entry name" value="2,3-DIKETO-L-GULONATE TRAP TRANSPORTER SMALL PERMEASE PROTEIN YIAM"/>
    <property type="match status" value="1"/>
</dbReference>
<comment type="caution">
    <text evidence="11">The sequence shown here is derived from an EMBL/GenBank/DDBJ whole genome shotgun (WGS) entry which is preliminary data.</text>
</comment>
<sequence>MRHMTNCVSTWLALCEKTVCIISLIVMLGAVSYSVIVRNLGLFLPDATELALAALVPLTFVGCSLLVHLGEHIVIDLHLLIKDKRIIGFLRKIATVCTLVFGVLYIYYSSLLLRAMWNSQERWLDLGILIYIPAIFYFVGMVGVVVHSLALLVRRPE</sequence>
<dbReference type="InterPro" id="IPR055348">
    <property type="entry name" value="DctQ"/>
</dbReference>
<evidence type="ECO:0000313" key="12">
    <source>
        <dbReference type="Proteomes" id="UP001595756"/>
    </source>
</evidence>
<evidence type="ECO:0000313" key="11">
    <source>
        <dbReference type="EMBL" id="MFC4299851.1"/>
    </source>
</evidence>
<proteinExistence type="inferred from homology"/>
<keyword evidence="7 9" id="KW-0472">Membrane</keyword>
<dbReference type="EMBL" id="JBHSDY010000012">
    <property type="protein sequence ID" value="MFC4299851.1"/>
    <property type="molecule type" value="Genomic_DNA"/>
</dbReference>
<dbReference type="Pfam" id="PF04290">
    <property type="entry name" value="DctQ"/>
    <property type="match status" value="1"/>
</dbReference>
<keyword evidence="6 9" id="KW-1133">Transmembrane helix</keyword>
<dbReference type="InterPro" id="IPR007387">
    <property type="entry name" value="TRAP_DctQ"/>
</dbReference>
<keyword evidence="12" id="KW-1185">Reference proteome</keyword>
<evidence type="ECO:0000259" key="10">
    <source>
        <dbReference type="Pfam" id="PF04290"/>
    </source>
</evidence>
<evidence type="ECO:0000256" key="4">
    <source>
        <dbReference type="ARBA" id="ARBA00022519"/>
    </source>
</evidence>
<evidence type="ECO:0000256" key="2">
    <source>
        <dbReference type="ARBA" id="ARBA00022448"/>
    </source>
</evidence>
<dbReference type="PANTHER" id="PTHR35011">
    <property type="entry name" value="2,3-DIKETO-L-GULONATE TRAP TRANSPORTER SMALL PERMEASE PROTEIN YIAM"/>
    <property type="match status" value="1"/>
</dbReference>
<feature type="domain" description="Tripartite ATP-independent periplasmic transporters DctQ component" evidence="10">
    <location>
        <begin position="27"/>
        <end position="155"/>
    </location>
</feature>
<keyword evidence="2 9" id="KW-0813">Transport</keyword>
<feature type="transmembrane region" description="Helical" evidence="9">
    <location>
        <begin position="21"/>
        <end position="44"/>
    </location>
</feature>
<keyword evidence="4 9" id="KW-0997">Cell inner membrane</keyword>
<comment type="similarity">
    <text evidence="8 9">Belongs to the TRAP transporter small permease family.</text>
</comment>
<feature type="transmembrane region" description="Helical" evidence="9">
    <location>
        <begin position="128"/>
        <end position="153"/>
    </location>
</feature>
<dbReference type="RefSeq" id="WP_376814389.1">
    <property type="nucleotide sequence ID" value="NZ_JBHSDY010000012.1"/>
</dbReference>